<organism evidence="5 6">
    <name type="scientific">Tectimicrobiota bacterium</name>
    <dbReference type="NCBI Taxonomy" id="2528274"/>
    <lineage>
        <taxon>Bacteria</taxon>
        <taxon>Pseudomonadati</taxon>
        <taxon>Nitrospinota/Tectimicrobiota group</taxon>
        <taxon>Candidatus Tectimicrobiota</taxon>
    </lineage>
</organism>
<sequence length="178" mass="19490">MNIYQPKRILIPADFSDYTPGVLRAAAEIARRWGAEMHVLHIAKESDHVPRAMGVYDGPRGGYAMGIADRSKLLEDARLHLQSRLEQLLQQAGAAGPKAHAEVMWGEPEEEILRTAEHGGHDLIIMATHGRRGLSRMFLGSVTEDVIRRAPCPVLVMRDKVAQEAGEAVLAGDGRAAK</sequence>
<dbReference type="Proteomes" id="UP000782312">
    <property type="component" value="Unassembled WGS sequence"/>
</dbReference>
<evidence type="ECO:0000256" key="2">
    <source>
        <dbReference type="ARBA" id="ARBA00022741"/>
    </source>
</evidence>
<accession>A0A932MPA3</accession>
<comment type="similarity">
    <text evidence="1">Belongs to the universal stress protein A family.</text>
</comment>
<dbReference type="SUPFAM" id="SSF52402">
    <property type="entry name" value="Adenine nucleotide alpha hydrolases-like"/>
    <property type="match status" value="1"/>
</dbReference>
<dbReference type="PANTHER" id="PTHR46268:SF27">
    <property type="entry name" value="UNIVERSAL STRESS PROTEIN RV2623"/>
    <property type="match status" value="1"/>
</dbReference>
<evidence type="ECO:0000313" key="5">
    <source>
        <dbReference type="EMBL" id="MBI3129535.1"/>
    </source>
</evidence>
<dbReference type="Pfam" id="PF00582">
    <property type="entry name" value="Usp"/>
    <property type="match status" value="1"/>
</dbReference>
<dbReference type="GO" id="GO:0005524">
    <property type="term" value="F:ATP binding"/>
    <property type="evidence" value="ECO:0007669"/>
    <property type="project" value="UniProtKB-KW"/>
</dbReference>
<feature type="domain" description="UspA" evidence="4">
    <location>
        <begin position="7"/>
        <end position="158"/>
    </location>
</feature>
<evidence type="ECO:0000313" key="6">
    <source>
        <dbReference type="Proteomes" id="UP000782312"/>
    </source>
</evidence>
<dbReference type="Gene3D" id="3.40.50.620">
    <property type="entry name" value="HUPs"/>
    <property type="match status" value="1"/>
</dbReference>
<evidence type="ECO:0000256" key="1">
    <source>
        <dbReference type="ARBA" id="ARBA00008791"/>
    </source>
</evidence>
<dbReference type="PANTHER" id="PTHR46268">
    <property type="entry name" value="STRESS RESPONSE PROTEIN NHAX"/>
    <property type="match status" value="1"/>
</dbReference>
<name>A0A932MPA3_UNCTE</name>
<protein>
    <submittedName>
        <fullName evidence="5">Universal stress protein</fullName>
    </submittedName>
</protein>
<gene>
    <name evidence="5" type="ORF">HYZ11_18155</name>
</gene>
<dbReference type="EMBL" id="JACPUR010000041">
    <property type="protein sequence ID" value="MBI3129535.1"/>
    <property type="molecule type" value="Genomic_DNA"/>
</dbReference>
<keyword evidence="2" id="KW-0547">Nucleotide-binding</keyword>
<comment type="caution">
    <text evidence="5">The sequence shown here is derived from an EMBL/GenBank/DDBJ whole genome shotgun (WGS) entry which is preliminary data.</text>
</comment>
<dbReference type="PRINTS" id="PR01438">
    <property type="entry name" value="UNVRSLSTRESS"/>
</dbReference>
<dbReference type="AlphaFoldDB" id="A0A932MPA3"/>
<dbReference type="CDD" id="cd00293">
    <property type="entry name" value="USP-like"/>
    <property type="match status" value="1"/>
</dbReference>
<proteinExistence type="inferred from homology"/>
<evidence type="ECO:0000259" key="4">
    <source>
        <dbReference type="Pfam" id="PF00582"/>
    </source>
</evidence>
<evidence type="ECO:0000256" key="3">
    <source>
        <dbReference type="ARBA" id="ARBA00022840"/>
    </source>
</evidence>
<keyword evidence="3" id="KW-0067">ATP-binding</keyword>
<dbReference type="InterPro" id="IPR006015">
    <property type="entry name" value="Universal_stress_UspA"/>
</dbReference>
<dbReference type="InterPro" id="IPR014729">
    <property type="entry name" value="Rossmann-like_a/b/a_fold"/>
</dbReference>
<dbReference type="InterPro" id="IPR006016">
    <property type="entry name" value="UspA"/>
</dbReference>
<reference evidence="5" key="1">
    <citation type="submission" date="2020-07" db="EMBL/GenBank/DDBJ databases">
        <title>Huge and variable diversity of episymbiotic CPR bacteria and DPANN archaea in groundwater ecosystems.</title>
        <authorList>
            <person name="He C.Y."/>
            <person name="Keren R."/>
            <person name="Whittaker M."/>
            <person name="Farag I.F."/>
            <person name="Doudna J."/>
            <person name="Cate J.H.D."/>
            <person name="Banfield J.F."/>
        </authorList>
    </citation>
    <scope>NUCLEOTIDE SEQUENCE</scope>
    <source>
        <strain evidence="5">NC_groundwater_763_Ag_S-0.2um_68_21</strain>
    </source>
</reference>